<feature type="region of interest" description="Disordered" evidence="1">
    <location>
        <begin position="260"/>
        <end position="287"/>
    </location>
</feature>
<dbReference type="PANTHER" id="PTHR43767:SF1">
    <property type="entry name" value="NONRIBOSOMAL PEPTIDE SYNTHASE PES1 (EUROFUNG)-RELATED"/>
    <property type="match status" value="1"/>
</dbReference>
<dbReference type="Gene3D" id="3.30.300.30">
    <property type="match status" value="1"/>
</dbReference>
<dbReference type="CAZy" id="GT2">
    <property type="family name" value="Glycosyltransferase Family 2"/>
</dbReference>
<dbReference type="Gene3D" id="3.90.550.10">
    <property type="entry name" value="Spore Coat Polysaccharide Biosynthesis Protein SpsA, Chain A"/>
    <property type="match status" value="1"/>
</dbReference>
<dbReference type="AlphaFoldDB" id="D1AES9"/>
<dbReference type="Pfam" id="PF13193">
    <property type="entry name" value="AMP-binding_C"/>
    <property type="match status" value="1"/>
</dbReference>
<feature type="domain" description="AMP-dependent synthetase/ligase" evidence="2">
    <location>
        <begin position="298"/>
        <end position="662"/>
    </location>
</feature>
<dbReference type="HOGENOM" id="CLU_349135_0_0_11"/>
<dbReference type="InterPro" id="IPR042099">
    <property type="entry name" value="ANL_N_sf"/>
</dbReference>
<accession>D1AES9</accession>
<evidence type="ECO:0000256" key="1">
    <source>
        <dbReference type="SAM" id="MobiDB-lite"/>
    </source>
</evidence>
<dbReference type="InterPro" id="IPR029044">
    <property type="entry name" value="Nucleotide-diphossugar_trans"/>
</dbReference>
<evidence type="ECO:0000313" key="6">
    <source>
        <dbReference type="Proteomes" id="UP000001918"/>
    </source>
</evidence>
<feature type="domain" description="Glycosyltransferase 2-like" evidence="3">
    <location>
        <begin position="18"/>
        <end position="149"/>
    </location>
</feature>
<proteinExistence type="predicted"/>
<dbReference type="SUPFAM" id="SSF53448">
    <property type="entry name" value="Nucleotide-diphospho-sugar transferases"/>
    <property type="match status" value="1"/>
</dbReference>
<dbReference type="CDD" id="cd00761">
    <property type="entry name" value="Glyco_tranf_GTA_type"/>
    <property type="match status" value="1"/>
</dbReference>
<dbReference type="eggNOG" id="COG1215">
    <property type="taxonomic scope" value="Bacteria"/>
</dbReference>
<dbReference type="InterPro" id="IPR050237">
    <property type="entry name" value="ATP-dep_AMP-bd_enzyme"/>
</dbReference>
<evidence type="ECO:0000259" key="2">
    <source>
        <dbReference type="Pfam" id="PF00501"/>
    </source>
</evidence>
<dbReference type="CDD" id="cd04433">
    <property type="entry name" value="AFD_class_I"/>
    <property type="match status" value="1"/>
</dbReference>
<dbReference type="EMBL" id="CP001738">
    <property type="protein sequence ID" value="ACY97654.1"/>
    <property type="molecule type" value="Genomic_DNA"/>
</dbReference>
<name>D1AES9_THECD</name>
<dbReference type="Gene3D" id="3.40.50.12780">
    <property type="entry name" value="N-terminal domain of ligase-like"/>
    <property type="match status" value="1"/>
</dbReference>
<evidence type="ECO:0000313" key="5">
    <source>
        <dbReference type="EMBL" id="ACY97654.1"/>
    </source>
</evidence>
<keyword evidence="6" id="KW-1185">Reference proteome</keyword>
<dbReference type="Pfam" id="PF00501">
    <property type="entry name" value="AMP-binding"/>
    <property type="match status" value="1"/>
</dbReference>
<organism evidence="5 6">
    <name type="scientific">Thermomonospora curvata (strain ATCC 19995 / DSM 43183 / JCM 3096 / KCTC 9072 / NBRC 15933 / NCIMB 10081 / Henssen B9)</name>
    <dbReference type="NCBI Taxonomy" id="471852"/>
    <lineage>
        <taxon>Bacteria</taxon>
        <taxon>Bacillati</taxon>
        <taxon>Actinomycetota</taxon>
        <taxon>Actinomycetes</taxon>
        <taxon>Streptosporangiales</taxon>
        <taxon>Thermomonosporaceae</taxon>
        <taxon>Thermomonospora</taxon>
    </lineage>
</organism>
<dbReference type="InterPro" id="IPR025110">
    <property type="entry name" value="AMP-bd_C"/>
</dbReference>
<dbReference type="GO" id="GO:0016878">
    <property type="term" value="F:acid-thiol ligase activity"/>
    <property type="evidence" value="ECO:0007669"/>
    <property type="project" value="UniProtKB-ARBA"/>
</dbReference>
<dbReference type="eggNOG" id="COG0318">
    <property type="taxonomic scope" value="Bacteria"/>
</dbReference>
<dbReference type="InterPro" id="IPR000873">
    <property type="entry name" value="AMP-dep_synth/lig_dom"/>
</dbReference>
<gene>
    <name evidence="5" type="ordered locus">Tcur_2088</name>
</gene>
<reference evidence="5 6" key="1">
    <citation type="journal article" date="2011" name="Stand. Genomic Sci.">
        <title>Complete genome sequence of Thermomonospora curvata type strain (B9).</title>
        <authorList>
            <person name="Chertkov O."/>
            <person name="Sikorski J."/>
            <person name="Nolan M."/>
            <person name="Lapidus A."/>
            <person name="Lucas S."/>
            <person name="Del Rio T.G."/>
            <person name="Tice H."/>
            <person name="Cheng J.F."/>
            <person name="Goodwin L."/>
            <person name="Pitluck S."/>
            <person name="Liolios K."/>
            <person name="Ivanova N."/>
            <person name="Mavromatis K."/>
            <person name="Mikhailova N."/>
            <person name="Ovchinnikova G."/>
            <person name="Pati A."/>
            <person name="Chen A."/>
            <person name="Palaniappan K."/>
            <person name="Djao O.D."/>
            <person name="Land M."/>
            <person name="Hauser L."/>
            <person name="Chang Y.J."/>
            <person name="Jeffries C.D."/>
            <person name="Brettin T."/>
            <person name="Han C."/>
            <person name="Detter J.C."/>
            <person name="Rohde M."/>
            <person name="Goker M."/>
            <person name="Woyke T."/>
            <person name="Bristow J."/>
            <person name="Eisen J.A."/>
            <person name="Markowitz V."/>
            <person name="Hugenholtz P."/>
            <person name="Klenk H.P."/>
            <person name="Kyrpides N.C."/>
        </authorList>
    </citation>
    <scope>NUCLEOTIDE SEQUENCE [LARGE SCALE GENOMIC DNA]</scope>
    <source>
        <strain evidence="6">ATCC 19995 / DSM 43183 / JCM 3096 / KCTC 9072 / NBRC 15933 / NCIMB 10081 / Henssen B9</strain>
    </source>
</reference>
<dbReference type="PANTHER" id="PTHR43767">
    <property type="entry name" value="LONG-CHAIN-FATTY-ACID--COA LIGASE"/>
    <property type="match status" value="1"/>
</dbReference>
<evidence type="ECO:0000259" key="3">
    <source>
        <dbReference type="Pfam" id="PF00535"/>
    </source>
</evidence>
<keyword evidence="5" id="KW-0436">Ligase</keyword>
<dbReference type="SUPFAM" id="SSF56801">
    <property type="entry name" value="Acetyl-CoA synthetase-like"/>
    <property type="match status" value="1"/>
</dbReference>
<dbReference type="InterPro" id="IPR001173">
    <property type="entry name" value="Glyco_trans_2-like"/>
</dbReference>
<dbReference type="Proteomes" id="UP000001918">
    <property type="component" value="Chromosome"/>
</dbReference>
<evidence type="ECO:0000259" key="4">
    <source>
        <dbReference type="Pfam" id="PF13193"/>
    </source>
</evidence>
<dbReference type="InterPro" id="IPR045851">
    <property type="entry name" value="AMP-bd_C_sf"/>
</dbReference>
<dbReference type="Pfam" id="PF00535">
    <property type="entry name" value="Glycos_transf_2"/>
    <property type="match status" value="1"/>
</dbReference>
<sequence length="807" mass="86324">MSANPPRRNGAGKESLWVVVPAYNEGAGITATLRALSAQCLPPAGVVVVDNASTDDTAEVVRAYAAAHPELNLELLHESQKGTGAAADTGMRHAIARGATHLARTDADCLPPPHWTAAIMRAFDEGLELVAGRLRPRTDEFPLNWKERWLLPVLQPLAAAFGRIRPGNQGPDYLGPYVMSPACTLGITAELYERCGGFPRAPIEEVHDDRELVNRVRKVTTAYGRRRDVWVYWSMRRARAYGLRGTLAWYARPGRRDKEMAKEVDVRLPRPRPRRPPAGPPRRPRRVDEADLVGRVLAQAERTPGAVALVHGPGDRQMTYGELRHRVLAVTHGLRRAGLRPGDRVLLGVRHSAATVIIALSVVAAGGTLVIVDPGAGPQMFAARLRSARPRWVIAESALYSLNRLRVLRGPARRAGLLLPGVTDPALRHVRVGPWLPGVPAGALDFAELMRGPAPETAGERDPHAPAVVVFTSGTTDAPRGVVHSAASLAAGLRLCRDRFPLGPGDVVHDAGFMLGLPALIAGARWSIPAARDPVDGFLAEVARRGVTHAFCVPVHLAQMLEESGDRLPGCLRYLLLGSAPVPPAVLRRAVAAAGGRTEVLSVYALTEMLPVAIADAAEKFAHWDSGSGGDLLGAPLPGVEAKIAADDELLLRGPNTCLGYLGEPPLEWLETGDLARLDDRGRLILIGRKKDMLIRGSANIYPGLYEPAIAALPGVAEAAMVGLADPVTGDEEVVLAVVPDGDVPPAALRSRLRRALPEVIDAAALPDRIEVLPGLPRAGRSHKLDRDALRALVGEGRGTRGPVRGR</sequence>
<feature type="domain" description="AMP-binding enzyme C-terminal" evidence="4">
    <location>
        <begin position="707"/>
        <end position="779"/>
    </location>
</feature>
<dbReference type="RefSeq" id="WP_012852438.1">
    <property type="nucleotide sequence ID" value="NC_013510.1"/>
</dbReference>
<dbReference type="KEGG" id="tcu:Tcur_2088"/>
<dbReference type="STRING" id="471852.Tcur_2088"/>
<protein>
    <submittedName>
        <fullName evidence="5">AMP-dependent synthetase and ligase</fullName>
    </submittedName>
</protein>